<evidence type="ECO:0000313" key="2">
    <source>
        <dbReference type="Proteomes" id="UP000265520"/>
    </source>
</evidence>
<accession>A0A392R114</accession>
<reference evidence="1 2" key="1">
    <citation type="journal article" date="2018" name="Front. Plant Sci.">
        <title>Red Clover (Trifolium pratense) and Zigzag Clover (T. medium) - A Picture of Genomic Similarities and Differences.</title>
        <authorList>
            <person name="Dluhosova J."/>
            <person name="Istvanek J."/>
            <person name="Nedelnik J."/>
            <person name="Repkova J."/>
        </authorList>
    </citation>
    <scope>NUCLEOTIDE SEQUENCE [LARGE SCALE GENOMIC DNA]</scope>
    <source>
        <strain evidence="2">cv. 10/8</strain>
        <tissue evidence="1">Leaf</tissue>
    </source>
</reference>
<proteinExistence type="predicted"/>
<sequence>KCFFEQNRVLQNVADGCAARGVMLRCTQPWAVVSARLLRPALRAGLVYAARGDVCLVLTVFL</sequence>
<dbReference type="AlphaFoldDB" id="A0A392R114"/>
<dbReference type="Proteomes" id="UP000265520">
    <property type="component" value="Unassembled WGS sequence"/>
</dbReference>
<comment type="caution">
    <text evidence="1">The sequence shown here is derived from an EMBL/GenBank/DDBJ whole genome shotgun (WGS) entry which is preliminary data.</text>
</comment>
<evidence type="ECO:0000313" key="1">
    <source>
        <dbReference type="EMBL" id="MCI30283.1"/>
    </source>
</evidence>
<keyword evidence="2" id="KW-1185">Reference proteome</keyword>
<protein>
    <submittedName>
        <fullName evidence="1">Uncharacterized protein</fullName>
    </submittedName>
</protein>
<organism evidence="1 2">
    <name type="scientific">Trifolium medium</name>
    <dbReference type="NCBI Taxonomy" id="97028"/>
    <lineage>
        <taxon>Eukaryota</taxon>
        <taxon>Viridiplantae</taxon>
        <taxon>Streptophyta</taxon>
        <taxon>Embryophyta</taxon>
        <taxon>Tracheophyta</taxon>
        <taxon>Spermatophyta</taxon>
        <taxon>Magnoliopsida</taxon>
        <taxon>eudicotyledons</taxon>
        <taxon>Gunneridae</taxon>
        <taxon>Pentapetalae</taxon>
        <taxon>rosids</taxon>
        <taxon>fabids</taxon>
        <taxon>Fabales</taxon>
        <taxon>Fabaceae</taxon>
        <taxon>Papilionoideae</taxon>
        <taxon>50 kb inversion clade</taxon>
        <taxon>NPAAA clade</taxon>
        <taxon>Hologalegina</taxon>
        <taxon>IRL clade</taxon>
        <taxon>Trifolieae</taxon>
        <taxon>Trifolium</taxon>
    </lineage>
</organism>
<dbReference type="EMBL" id="LXQA010178422">
    <property type="protein sequence ID" value="MCI30283.1"/>
    <property type="molecule type" value="Genomic_DNA"/>
</dbReference>
<feature type="non-terminal residue" evidence="1">
    <location>
        <position position="1"/>
    </location>
</feature>
<name>A0A392R114_9FABA</name>